<dbReference type="GO" id="GO:0008270">
    <property type="term" value="F:zinc ion binding"/>
    <property type="evidence" value="ECO:0007669"/>
    <property type="project" value="UniProtKB-KW"/>
</dbReference>
<dbReference type="AlphaFoldDB" id="A0A0B7ADF7"/>
<dbReference type="SUPFAM" id="SSF57850">
    <property type="entry name" value="RING/U-box"/>
    <property type="match status" value="1"/>
</dbReference>
<gene>
    <name evidence="7" type="primary">ORF111447</name>
</gene>
<evidence type="ECO:0000256" key="3">
    <source>
        <dbReference type="ARBA" id="ARBA00022833"/>
    </source>
</evidence>
<evidence type="ECO:0000256" key="1">
    <source>
        <dbReference type="ARBA" id="ARBA00022723"/>
    </source>
</evidence>
<feature type="domain" description="RING-type" evidence="6">
    <location>
        <begin position="68"/>
        <end position="113"/>
    </location>
</feature>
<dbReference type="InterPro" id="IPR017907">
    <property type="entry name" value="Znf_RING_CS"/>
</dbReference>
<dbReference type="EMBL" id="HACG01031827">
    <property type="protein sequence ID" value="CEK78692.1"/>
    <property type="molecule type" value="Transcribed_RNA"/>
</dbReference>
<feature type="non-terminal residue" evidence="7">
    <location>
        <position position="1"/>
    </location>
</feature>
<dbReference type="PROSITE" id="PS50089">
    <property type="entry name" value="ZF_RING_2"/>
    <property type="match status" value="1"/>
</dbReference>
<evidence type="ECO:0000256" key="5">
    <source>
        <dbReference type="SAM" id="MobiDB-lite"/>
    </source>
</evidence>
<organism evidence="7">
    <name type="scientific">Arion vulgaris</name>
    <dbReference type="NCBI Taxonomy" id="1028688"/>
    <lineage>
        <taxon>Eukaryota</taxon>
        <taxon>Metazoa</taxon>
        <taxon>Spiralia</taxon>
        <taxon>Lophotrochozoa</taxon>
        <taxon>Mollusca</taxon>
        <taxon>Gastropoda</taxon>
        <taxon>Heterobranchia</taxon>
        <taxon>Euthyneura</taxon>
        <taxon>Panpulmonata</taxon>
        <taxon>Eupulmonata</taxon>
        <taxon>Stylommatophora</taxon>
        <taxon>Helicina</taxon>
        <taxon>Arionoidea</taxon>
        <taxon>Arionidae</taxon>
        <taxon>Arion</taxon>
    </lineage>
</organism>
<dbReference type="PROSITE" id="PS00518">
    <property type="entry name" value="ZF_RING_1"/>
    <property type="match status" value="1"/>
</dbReference>
<dbReference type="InterPro" id="IPR047134">
    <property type="entry name" value="RNF4"/>
</dbReference>
<evidence type="ECO:0000256" key="2">
    <source>
        <dbReference type="ARBA" id="ARBA00022771"/>
    </source>
</evidence>
<evidence type="ECO:0000313" key="7">
    <source>
        <dbReference type="EMBL" id="CEK78692.1"/>
    </source>
</evidence>
<proteinExistence type="predicted"/>
<dbReference type="InterPro" id="IPR013083">
    <property type="entry name" value="Znf_RING/FYVE/PHD"/>
</dbReference>
<dbReference type="GO" id="GO:0045944">
    <property type="term" value="P:positive regulation of transcription by RNA polymerase II"/>
    <property type="evidence" value="ECO:0007669"/>
    <property type="project" value="TreeGrafter"/>
</dbReference>
<dbReference type="PANTHER" id="PTHR23041:SF78">
    <property type="entry name" value="E3 UBIQUITIN-PROTEIN LIGASE RNF4"/>
    <property type="match status" value="1"/>
</dbReference>
<protein>
    <recommendedName>
        <fullName evidence="6">RING-type domain-containing protein</fullName>
    </recommendedName>
</protein>
<name>A0A0B7ADF7_9EUPU</name>
<dbReference type="InterPro" id="IPR001841">
    <property type="entry name" value="Znf_RING"/>
</dbReference>
<evidence type="ECO:0000259" key="6">
    <source>
        <dbReference type="PROSITE" id="PS50089"/>
    </source>
</evidence>
<dbReference type="Gene3D" id="3.30.40.10">
    <property type="entry name" value="Zinc/RING finger domain, C3HC4 (zinc finger)"/>
    <property type="match status" value="1"/>
</dbReference>
<feature type="region of interest" description="Disordered" evidence="5">
    <location>
        <begin position="1"/>
        <end position="25"/>
    </location>
</feature>
<reference evidence="7" key="1">
    <citation type="submission" date="2014-12" db="EMBL/GenBank/DDBJ databases">
        <title>Insight into the proteome of Arion vulgaris.</title>
        <authorList>
            <person name="Aradska J."/>
            <person name="Bulat T."/>
            <person name="Smidak R."/>
            <person name="Sarate P."/>
            <person name="Gangsoo J."/>
            <person name="Sialana F."/>
            <person name="Bilban M."/>
            <person name="Lubec G."/>
        </authorList>
    </citation>
    <scope>NUCLEOTIDE SEQUENCE</scope>
    <source>
        <tissue evidence="7">Skin</tissue>
    </source>
</reference>
<evidence type="ECO:0000256" key="4">
    <source>
        <dbReference type="PROSITE-ProRule" id="PRU00175"/>
    </source>
</evidence>
<keyword evidence="3" id="KW-0862">Zinc</keyword>
<keyword evidence="2 4" id="KW-0863">Zinc-finger</keyword>
<keyword evidence="1" id="KW-0479">Metal-binding</keyword>
<dbReference type="SMART" id="SM00184">
    <property type="entry name" value="RING"/>
    <property type="match status" value="1"/>
</dbReference>
<accession>A0A0B7ADF7</accession>
<dbReference type="Pfam" id="PF13639">
    <property type="entry name" value="zf-RING_2"/>
    <property type="match status" value="1"/>
</dbReference>
<sequence>HRSGSRRRIPFVDVSTPLDTRSQTRSQQCVLLTEDSDLEDMPGSQYSQSGANANDGILQSPATLKVSCPVCLDDTKQIRQSGRQIMSTTCGHIFCNVCIKQAINAQNACPSCRKKLYLRNIHQIFL</sequence>
<dbReference type="PANTHER" id="PTHR23041">
    <property type="entry name" value="RING FINGER DOMAIN-CONTAINING"/>
    <property type="match status" value="1"/>
</dbReference>